<dbReference type="OrthoDB" id="10254221at2759"/>
<gene>
    <name evidence="2" type="ORF">LIPSTDRAFT_3749</name>
</gene>
<dbReference type="InterPro" id="IPR051606">
    <property type="entry name" value="Polyketide_Oxido-like"/>
</dbReference>
<dbReference type="SUPFAM" id="SSF51735">
    <property type="entry name" value="NAD(P)-binding Rossmann-fold domains"/>
    <property type="match status" value="1"/>
</dbReference>
<dbReference type="PANTHER" id="PTHR43355">
    <property type="entry name" value="FLAVIN REDUCTASE (NADPH)"/>
    <property type="match status" value="1"/>
</dbReference>
<dbReference type="Pfam" id="PF13460">
    <property type="entry name" value="NAD_binding_10"/>
    <property type="match status" value="1"/>
</dbReference>
<proteinExistence type="predicted"/>
<dbReference type="STRING" id="675824.A0A1E3Q4D2"/>
<dbReference type="Gene3D" id="3.40.50.720">
    <property type="entry name" value="NAD(P)-binding Rossmann-like Domain"/>
    <property type="match status" value="1"/>
</dbReference>
<dbReference type="AlphaFoldDB" id="A0A1E3Q4D2"/>
<dbReference type="InterPro" id="IPR016040">
    <property type="entry name" value="NAD(P)-bd_dom"/>
</dbReference>
<keyword evidence="3" id="KW-1185">Reference proteome</keyword>
<dbReference type="PANTHER" id="PTHR43355:SF7">
    <property type="entry name" value="NAD(P)-BINDING DOMAIN-CONTAINING PROTEIN"/>
    <property type="match status" value="1"/>
</dbReference>
<sequence>MKVLLLGATGNLGIRLIPALLSHNHSVVAFVRSSSKLTSLLPSALLSQIVVVEGDAKSSGSIKKTILEKDCDAVVNTAGLAALMPWQTSELPRIFEAVIQATKEAGMERKKALRVWFLGGMGLLDMPGTRSVITHYLPIYREHLQNFALLNSISTEIIRWSILCPSLMTPRSSTFELPMQAPTESLIMSATVPPHWKDVWARRIPLLGPFIVLGLNVGQYTTNLEDNAEVIASDLEKGGDEWVGKKVGVWDASREKH</sequence>
<protein>
    <recommendedName>
        <fullName evidence="1">NAD(P)-binding domain-containing protein</fullName>
    </recommendedName>
</protein>
<dbReference type="Proteomes" id="UP000094385">
    <property type="component" value="Unassembled WGS sequence"/>
</dbReference>
<evidence type="ECO:0000259" key="1">
    <source>
        <dbReference type="Pfam" id="PF13460"/>
    </source>
</evidence>
<name>A0A1E3Q4D2_LIPST</name>
<evidence type="ECO:0000313" key="2">
    <source>
        <dbReference type="EMBL" id="ODQ72344.1"/>
    </source>
</evidence>
<reference evidence="2 3" key="1">
    <citation type="journal article" date="2016" name="Proc. Natl. Acad. Sci. U.S.A.">
        <title>Comparative genomics of biotechnologically important yeasts.</title>
        <authorList>
            <person name="Riley R."/>
            <person name="Haridas S."/>
            <person name="Wolfe K.H."/>
            <person name="Lopes M.R."/>
            <person name="Hittinger C.T."/>
            <person name="Goeker M."/>
            <person name="Salamov A.A."/>
            <person name="Wisecaver J.H."/>
            <person name="Long T.M."/>
            <person name="Calvey C.H."/>
            <person name="Aerts A.L."/>
            <person name="Barry K.W."/>
            <person name="Choi C."/>
            <person name="Clum A."/>
            <person name="Coughlan A.Y."/>
            <person name="Deshpande S."/>
            <person name="Douglass A.P."/>
            <person name="Hanson S.J."/>
            <person name="Klenk H.-P."/>
            <person name="LaButti K.M."/>
            <person name="Lapidus A."/>
            <person name="Lindquist E.A."/>
            <person name="Lipzen A.M."/>
            <person name="Meier-Kolthoff J.P."/>
            <person name="Ohm R.A."/>
            <person name="Otillar R.P."/>
            <person name="Pangilinan J.L."/>
            <person name="Peng Y."/>
            <person name="Rokas A."/>
            <person name="Rosa C.A."/>
            <person name="Scheuner C."/>
            <person name="Sibirny A.A."/>
            <person name="Slot J.C."/>
            <person name="Stielow J.B."/>
            <person name="Sun H."/>
            <person name="Kurtzman C.P."/>
            <person name="Blackwell M."/>
            <person name="Grigoriev I.V."/>
            <person name="Jeffries T.W."/>
        </authorList>
    </citation>
    <scope>NUCLEOTIDE SEQUENCE [LARGE SCALE GENOMIC DNA]</scope>
    <source>
        <strain evidence="2 3">NRRL Y-11557</strain>
    </source>
</reference>
<dbReference type="GO" id="GO:0016646">
    <property type="term" value="F:oxidoreductase activity, acting on the CH-NH group of donors, NAD or NADP as acceptor"/>
    <property type="evidence" value="ECO:0007669"/>
    <property type="project" value="TreeGrafter"/>
</dbReference>
<feature type="domain" description="NAD(P)-binding" evidence="1">
    <location>
        <begin position="7"/>
        <end position="172"/>
    </location>
</feature>
<dbReference type="InterPro" id="IPR036291">
    <property type="entry name" value="NAD(P)-bd_dom_sf"/>
</dbReference>
<accession>A0A1E3Q4D2</accession>
<evidence type="ECO:0000313" key="3">
    <source>
        <dbReference type="Proteomes" id="UP000094385"/>
    </source>
</evidence>
<organism evidence="2 3">
    <name type="scientific">Lipomyces starkeyi NRRL Y-11557</name>
    <dbReference type="NCBI Taxonomy" id="675824"/>
    <lineage>
        <taxon>Eukaryota</taxon>
        <taxon>Fungi</taxon>
        <taxon>Dikarya</taxon>
        <taxon>Ascomycota</taxon>
        <taxon>Saccharomycotina</taxon>
        <taxon>Lipomycetes</taxon>
        <taxon>Lipomycetales</taxon>
        <taxon>Lipomycetaceae</taxon>
        <taxon>Lipomyces</taxon>
    </lineage>
</organism>
<dbReference type="EMBL" id="KV454295">
    <property type="protein sequence ID" value="ODQ72344.1"/>
    <property type="molecule type" value="Genomic_DNA"/>
</dbReference>